<feature type="transmembrane region" description="Helical" evidence="6">
    <location>
        <begin position="313"/>
        <end position="336"/>
    </location>
</feature>
<protein>
    <recommendedName>
        <fullName evidence="7">SSD domain-containing protein</fullName>
    </recommendedName>
</protein>
<accession>A0A1T4NPC6</accession>
<evidence type="ECO:0000313" key="9">
    <source>
        <dbReference type="Proteomes" id="UP000190888"/>
    </source>
</evidence>
<keyword evidence="2" id="KW-1003">Cell membrane</keyword>
<dbReference type="SUPFAM" id="SSF82866">
    <property type="entry name" value="Multidrug efflux transporter AcrB transmembrane domain"/>
    <property type="match status" value="2"/>
</dbReference>
<proteinExistence type="predicted"/>
<dbReference type="OrthoDB" id="9805018at2"/>
<comment type="subcellular location">
    <subcellularLocation>
        <location evidence="1">Cell membrane</location>
        <topology evidence="1">Multi-pass membrane protein</topology>
    </subcellularLocation>
</comment>
<dbReference type="PANTHER" id="PTHR33406">
    <property type="entry name" value="MEMBRANE PROTEIN MJ1562-RELATED"/>
    <property type="match status" value="1"/>
</dbReference>
<evidence type="ECO:0000256" key="3">
    <source>
        <dbReference type="ARBA" id="ARBA00022692"/>
    </source>
</evidence>
<keyword evidence="4 6" id="KW-1133">Transmembrane helix</keyword>
<feature type="transmembrane region" description="Helical" evidence="6">
    <location>
        <begin position="672"/>
        <end position="692"/>
    </location>
</feature>
<dbReference type="GO" id="GO:0005886">
    <property type="term" value="C:plasma membrane"/>
    <property type="evidence" value="ECO:0007669"/>
    <property type="project" value="UniProtKB-SubCell"/>
</dbReference>
<dbReference type="Proteomes" id="UP000190888">
    <property type="component" value="Unassembled WGS sequence"/>
</dbReference>
<dbReference type="Pfam" id="PF03176">
    <property type="entry name" value="MMPL"/>
    <property type="match status" value="2"/>
</dbReference>
<gene>
    <name evidence="8" type="ORF">SAMN04488132_104346</name>
</gene>
<sequence length="777" mass="86522">MWYRLGQFILRNRLVLLIVLICGTAVMGYFGSQVKLSYEFTRAIPTDNPKYQDYQAFLRKFGGDGNTVVIGIESDKFYNKNIFNAVGALHQDLKKVVGVTDVMSVPEVVTLLNDSINQKLVPRKIFSYPYTSQDSLNSARMVFENLPFYRTLLYNPDTHAYLLGVSVNKDTINSKSRTRLIDDIMKQVEAFENKTGITVHTSGLPFIRTTIGNRIKAEMNWFLAGSLILSAITLLLFFRSFSAMIMSLLVVGMGVVWSLGTVVLFGYKITLLTALIPPLIVVIGIPNCIYFLNKYHTAYRDTGEKQKALVTMVGRMGIVTLFCNIAAAIGFAVFALTRSALLQEFGAVAGINIMVLFIISLIFIPAVLSYLPAPAAKHTRYLDNKFMENLLVLIERWTFKHSKWVYTFTILFTALAIAGVFRIKSEGFIVDDLPKKDKIYTDLKWFESNFGGVMPLEILVDTKKKNGLVRSTKPISNIEELSRYIDDKPETARPLSFVEGLKFAKQAYFDGDSLSYAIPYEGDMAFMAPYLRSGNDSNKTAAGNNSFTKLLSSFMDSNRQVARISVNMQDIGSARLPLLISDFEKKANSIFDTASYHITFTGSSITFLEGSSFIIKGLKESIFWAFLLITLCMLYLFRSLRILVCSLIPNLIPLLVTAGVMGWAGIALKPSTVLVFSVALGIAIDVTIRFLINYKQELPHYNGSVPATLIQTIRHTGISIIYTSLVLIAGFVIFCFSDFGGTKALGWLTSLTLVVGTITNLVLLPVLILHTSGEKRG</sequence>
<feature type="transmembrane region" description="Helical" evidence="6">
    <location>
        <begin position="12"/>
        <end position="31"/>
    </location>
</feature>
<feature type="transmembrane region" description="Helical" evidence="6">
    <location>
        <begin position="245"/>
        <end position="265"/>
    </location>
</feature>
<dbReference type="InterPro" id="IPR004869">
    <property type="entry name" value="MMPL_dom"/>
</dbReference>
<dbReference type="RefSeq" id="WP_078831304.1">
    <property type="nucleotide sequence ID" value="NZ_FUWH01000004.1"/>
</dbReference>
<feature type="domain" description="SSD" evidence="7">
    <location>
        <begin position="245"/>
        <end position="370"/>
    </location>
</feature>
<evidence type="ECO:0000256" key="4">
    <source>
        <dbReference type="ARBA" id="ARBA00022989"/>
    </source>
</evidence>
<feature type="transmembrane region" description="Helical" evidence="6">
    <location>
        <begin position="271"/>
        <end position="292"/>
    </location>
</feature>
<reference evidence="8 9" key="1">
    <citation type="submission" date="2017-02" db="EMBL/GenBank/DDBJ databases">
        <authorList>
            <person name="Peterson S.W."/>
        </authorList>
    </citation>
    <scope>NUCLEOTIDE SEQUENCE [LARGE SCALE GENOMIC DNA]</scope>
    <source>
        <strain evidence="8 9">DSM 22335</strain>
    </source>
</reference>
<dbReference type="Gene3D" id="1.20.1640.10">
    <property type="entry name" value="Multidrug efflux transporter AcrB transmembrane domain"/>
    <property type="match status" value="2"/>
</dbReference>
<evidence type="ECO:0000259" key="7">
    <source>
        <dbReference type="PROSITE" id="PS50156"/>
    </source>
</evidence>
<organism evidence="8 9">
    <name type="scientific">Sediminibacterium ginsengisoli</name>
    <dbReference type="NCBI Taxonomy" id="413434"/>
    <lineage>
        <taxon>Bacteria</taxon>
        <taxon>Pseudomonadati</taxon>
        <taxon>Bacteroidota</taxon>
        <taxon>Chitinophagia</taxon>
        <taxon>Chitinophagales</taxon>
        <taxon>Chitinophagaceae</taxon>
        <taxon>Sediminibacterium</taxon>
    </lineage>
</organism>
<feature type="transmembrane region" description="Helical" evidence="6">
    <location>
        <begin position="621"/>
        <end position="637"/>
    </location>
</feature>
<dbReference type="AlphaFoldDB" id="A0A1T4NPC6"/>
<dbReference type="PANTHER" id="PTHR33406:SF12">
    <property type="entry name" value="BLR2997 PROTEIN"/>
    <property type="match status" value="1"/>
</dbReference>
<dbReference type="InterPro" id="IPR050545">
    <property type="entry name" value="Mycobact_MmpL"/>
</dbReference>
<evidence type="ECO:0000256" key="1">
    <source>
        <dbReference type="ARBA" id="ARBA00004651"/>
    </source>
</evidence>
<evidence type="ECO:0000256" key="2">
    <source>
        <dbReference type="ARBA" id="ARBA00022475"/>
    </source>
</evidence>
<dbReference type="InterPro" id="IPR000731">
    <property type="entry name" value="SSD"/>
</dbReference>
<feature type="domain" description="SSD" evidence="7">
    <location>
        <begin position="644"/>
        <end position="770"/>
    </location>
</feature>
<keyword evidence="9" id="KW-1185">Reference proteome</keyword>
<feature type="transmembrane region" description="Helical" evidence="6">
    <location>
        <begin position="644"/>
        <end position="666"/>
    </location>
</feature>
<dbReference type="PROSITE" id="PS50156">
    <property type="entry name" value="SSD"/>
    <property type="match status" value="2"/>
</dbReference>
<keyword evidence="5 6" id="KW-0472">Membrane</keyword>
<feature type="transmembrane region" description="Helical" evidence="6">
    <location>
        <begin position="720"/>
        <end position="739"/>
    </location>
</feature>
<evidence type="ECO:0000256" key="6">
    <source>
        <dbReference type="SAM" id="Phobius"/>
    </source>
</evidence>
<feature type="transmembrane region" description="Helical" evidence="6">
    <location>
        <begin position="404"/>
        <end position="423"/>
    </location>
</feature>
<evidence type="ECO:0000313" key="8">
    <source>
        <dbReference type="EMBL" id="SJZ81069.1"/>
    </source>
</evidence>
<name>A0A1T4NPC6_9BACT</name>
<feature type="transmembrane region" description="Helical" evidence="6">
    <location>
        <begin position="219"/>
        <end position="238"/>
    </location>
</feature>
<feature type="transmembrane region" description="Helical" evidence="6">
    <location>
        <begin position="348"/>
        <end position="371"/>
    </location>
</feature>
<dbReference type="EMBL" id="FUWH01000004">
    <property type="protein sequence ID" value="SJZ81069.1"/>
    <property type="molecule type" value="Genomic_DNA"/>
</dbReference>
<keyword evidence="3 6" id="KW-0812">Transmembrane</keyword>
<dbReference type="STRING" id="413434.SAMN04488132_104346"/>
<feature type="transmembrane region" description="Helical" evidence="6">
    <location>
        <begin position="745"/>
        <end position="769"/>
    </location>
</feature>
<evidence type="ECO:0000256" key="5">
    <source>
        <dbReference type="ARBA" id="ARBA00023136"/>
    </source>
</evidence>